<dbReference type="EMBL" id="KZ302145">
    <property type="protein sequence ID" value="PFH46954.1"/>
    <property type="molecule type" value="Genomic_DNA"/>
</dbReference>
<name>A0A2A9NCA3_9AGAR</name>
<sequence length="205" mass="23552">MPNVRVAISPTVSDPLTHHKSLHTCVGHFSEATGIVNSIRDEEFQQLSSSIINVCQIAISHAIEENTEASECPICEGMPDVLSYLRSMRDVSYYNSSRICPMWYFLVRQFYLGRSRQYLGRLQTKVESVRWSRHKTITHFPDVHTINMENTQLIDVQGDSYQYVTYNFNLRLDSAFPWLVATAVIIVLVAMIVQLRLHCQNAQQL</sequence>
<reference evidence="2 3" key="1">
    <citation type="submission" date="2014-02" db="EMBL/GenBank/DDBJ databases">
        <title>Transposable element dynamics among asymbiotic and ectomycorrhizal Amanita fungi.</title>
        <authorList>
            <consortium name="DOE Joint Genome Institute"/>
            <person name="Hess J."/>
            <person name="Skrede I."/>
            <person name="Wolfe B."/>
            <person name="LaButti K."/>
            <person name="Ohm R.A."/>
            <person name="Grigoriev I.V."/>
            <person name="Pringle A."/>
        </authorList>
    </citation>
    <scope>NUCLEOTIDE SEQUENCE [LARGE SCALE GENOMIC DNA]</scope>
    <source>
        <strain evidence="2 3">SKay4041</strain>
    </source>
</reference>
<accession>A0A2A9NCA3</accession>
<keyword evidence="1" id="KW-0812">Transmembrane</keyword>
<evidence type="ECO:0000313" key="2">
    <source>
        <dbReference type="EMBL" id="PFH46954.1"/>
    </source>
</evidence>
<protein>
    <submittedName>
        <fullName evidence="2">Uncharacterized protein</fullName>
    </submittedName>
</protein>
<proteinExistence type="predicted"/>
<keyword evidence="3" id="KW-1185">Reference proteome</keyword>
<dbReference type="Proteomes" id="UP000242287">
    <property type="component" value="Unassembled WGS sequence"/>
</dbReference>
<evidence type="ECO:0000313" key="3">
    <source>
        <dbReference type="Proteomes" id="UP000242287"/>
    </source>
</evidence>
<dbReference type="AlphaFoldDB" id="A0A2A9NCA3"/>
<feature type="transmembrane region" description="Helical" evidence="1">
    <location>
        <begin position="175"/>
        <end position="195"/>
    </location>
</feature>
<gene>
    <name evidence="2" type="ORF">AMATHDRAFT_50651</name>
</gene>
<keyword evidence="1" id="KW-1133">Transmembrane helix</keyword>
<keyword evidence="1" id="KW-0472">Membrane</keyword>
<evidence type="ECO:0000256" key="1">
    <source>
        <dbReference type="SAM" id="Phobius"/>
    </source>
</evidence>
<organism evidence="2 3">
    <name type="scientific">Amanita thiersii Skay4041</name>
    <dbReference type="NCBI Taxonomy" id="703135"/>
    <lineage>
        <taxon>Eukaryota</taxon>
        <taxon>Fungi</taxon>
        <taxon>Dikarya</taxon>
        <taxon>Basidiomycota</taxon>
        <taxon>Agaricomycotina</taxon>
        <taxon>Agaricomycetes</taxon>
        <taxon>Agaricomycetidae</taxon>
        <taxon>Agaricales</taxon>
        <taxon>Pluteineae</taxon>
        <taxon>Amanitaceae</taxon>
        <taxon>Amanita</taxon>
    </lineage>
</organism>